<organism evidence="2 4">
    <name type="scientific">Chryseobacterium indoltheticum</name>
    <dbReference type="NCBI Taxonomy" id="254"/>
    <lineage>
        <taxon>Bacteria</taxon>
        <taxon>Pseudomonadati</taxon>
        <taxon>Bacteroidota</taxon>
        <taxon>Flavobacteriia</taxon>
        <taxon>Flavobacteriales</taxon>
        <taxon>Weeksellaceae</taxon>
        <taxon>Chryseobacterium group</taxon>
        <taxon>Chryseobacterium</taxon>
    </lineage>
</organism>
<reference evidence="2 4" key="2">
    <citation type="submission" date="2018-06" db="EMBL/GenBank/DDBJ databases">
        <authorList>
            <consortium name="Pathogen Informatics"/>
            <person name="Doyle S."/>
        </authorList>
    </citation>
    <scope>NUCLEOTIDE SEQUENCE [LARGE SCALE GENOMIC DNA]</scope>
    <source>
        <strain evidence="2 4">NCTC13560</strain>
    </source>
</reference>
<dbReference type="EMBL" id="UFVS01000001">
    <property type="protein sequence ID" value="SUX41680.1"/>
    <property type="molecule type" value="Genomic_DNA"/>
</dbReference>
<accession>A0A381F533</accession>
<evidence type="ECO:0000313" key="2">
    <source>
        <dbReference type="EMBL" id="SUX41680.1"/>
    </source>
</evidence>
<proteinExistence type="predicted"/>
<sequence>MEWDHTMKMENGTVKWRISGNYHGYANGPTQNSYSSYSSLTYNSGSNPDGGGGGGSVTVGDLLDALLASSNESSLSPWMQNYLDGNDFTDCCPGENDLLKGVVNGAIGTLEDSFGLVGLGIKMIGGKEDLIPRLSTKDKTAELTGILLFAAMEPTPGGEISAGGKALKNLHKTSGWVKKSIFNSLDPVIQKKVIKAIDKGIVSPVNNSGIVKLTATEAKATGYAYKIKILGKGGDIRIYGNANAKGHIFFEKISGH</sequence>
<name>A0A381F533_9FLAO</name>
<evidence type="ECO:0000313" key="4">
    <source>
        <dbReference type="Proteomes" id="UP000255231"/>
    </source>
</evidence>
<dbReference type="EMBL" id="FTMF01000013">
    <property type="protein sequence ID" value="SIR14114.1"/>
    <property type="molecule type" value="Genomic_DNA"/>
</dbReference>
<evidence type="ECO:0000313" key="1">
    <source>
        <dbReference type="EMBL" id="SIR14114.1"/>
    </source>
</evidence>
<reference evidence="1 3" key="1">
    <citation type="submission" date="2017-01" db="EMBL/GenBank/DDBJ databases">
        <authorList>
            <person name="Varghese N."/>
            <person name="Submissions S."/>
        </authorList>
    </citation>
    <scope>NUCLEOTIDE SEQUENCE [LARGE SCALE GENOMIC DNA]</scope>
    <source>
        <strain evidence="1 3">ATCC 27950</strain>
    </source>
</reference>
<dbReference type="Proteomes" id="UP000185725">
    <property type="component" value="Unassembled WGS sequence"/>
</dbReference>
<keyword evidence="3" id="KW-1185">Reference proteome</keyword>
<dbReference type="AlphaFoldDB" id="A0A381F533"/>
<evidence type="ECO:0000313" key="3">
    <source>
        <dbReference type="Proteomes" id="UP000185725"/>
    </source>
</evidence>
<gene>
    <name evidence="2" type="ORF">NCTC13560_00480</name>
    <name evidence="1" type="ORF">SAMN05421682_11338</name>
</gene>
<protein>
    <submittedName>
        <fullName evidence="2">Uncharacterized protein</fullName>
    </submittedName>
</protein>
<dbReference type="Proteomes" id="UP000255231">
    <property type="component" value="Unassembled WGS sequence"/>
</dbReference>